<dbReference type="InterPro" id="IPR032623">
    <property type="entry name" value="FecR_N"/>
</dbReference>
<organism evidence="4 5">
    <name type="scientific">Candidatus Nitronauta litoralis</name>
    <dbReference type="NCBI Taxonomy" id="2705533"/>
    <lineage>
        <taxon>Bacteria</taxon>
        <taxon>Pseudomonadati</taxon>
        <taxon>Nitrospinota/Tectimicrobiota group</taxon>
        <taxon>Nitrospinota</taxon>
        <taxon>Nitrospinia</taxon>
        <taxon>Nitrospinales</taxon>
        <taxon>Nitrospinaceae</taxon>
        <taxon>Candidatus Nitronauta</taxon>
    </lineage>
</organism>
<accession>A0A7T0BZ48</accession>
<evidence type="ECO:0000313" key="5">
    <source>
        <dbReference type="Proteomes" id="UP000594688"/>
    </source>
</evidence>
<dbReference type="PANTHER" id="PTHR30273">
    <property type="entry name" value="PERIPLASMIC SIGNAL SENSOR AND SIGMA FACTOR ACTIVATOR FECR-RELATED"/>
    <property type="match status" value="1"/>
</dbReference>
<dbReference type="GO" id="GO:0016989">
    <property type="term" value="F:sigma factor antagonist activity"/>
    <property type="evidence" value="ECO:0007669"/>
    <property type="project" value="TreeGrafter"/>
</dbReference>
<reference evidence="4 5" key="1">
    <citation type="submission" date="2020-02" db="EMBL/GenBank/DDBJ databases">
        <title>Genomic and physiological characterization of two novel Nitrospinaceae genera.</title>
        <authorList>
            <person name="Mueller A.J."/>
            <person name="Jung M.-Y."/>
            <person name="Strachan C.R."/>
            <person name="Herbold C.W."/>
            <person name="Kirkegaard R.H."/>
            <person name="Daims H."/>
        </authorList>
    </citation>
    <scope>NUCLEOTIDE SEQUENCE [LARGE SCALE GENOMIC DNA]</scope>
    <source>
        <strain evidence="4">EB</strain>
    </source>
</reference>
<name>A0A7T0BZ48_9BACT</name>
<dbReference type="Proteomes" id="UP000594688">
    <property type="component" value="Chromosome"/>
</dbReference>
<evidence type="ECO:0000256" key="1">
    <source>
        <dbReference type="SAM" id="MobiDB-lite"/>
    </source>
</evidence>
<proteinExistence type="predicted"/>
<dbReference type="KEGG" id="nli:G3M70_15415"/>
<dbReference type="Gene3D" id="2.60.120.1440">
    <property type="match status" value="1"/>
</dbReference>
<sequence>MNTTGSTNESQIEKATAWFVRMQSDKVTPADHRAFRKWLKEDPRNQGAYREVKTLWEKLGKMPAHAPPPVDSPPTPTPYPSASAVSSQASRLLVLAASLVLTLGLWWQGPRYLDQMLADQSTGFGDIRIVNLPDGSKIHLNSDTAYRMDFNGQHRGIILDRGEAFFEVVKNPGKPFEVVAGQTLTRVTGTKFNVRRSDAGVTVSVVSGTVLVIPNEQLNEGPKPVLLKAGQATHYNRENPVLASKPFKVEEVVSWQQKKLVFTDQPLGKVIDELNRHRAGTILLMDSSLREVPFTGVFDLNHPDSALEVIEAALPVTIHQATRYLILIRPAS</sequence>
<evidence type="ECO:0000259" key="3">
    <source>
        <dbReference type="Pfam" id="PF16220"/>
    </source>
</evidence>
<evidence type="ECO:0000313" key="4">
    <source>
        <dbReference type="EMBL" id="QPJ63187.1"/>
    </source>
</evidence>
<dbReference type="Pfam" id="PF16220">
    <property type="entry name" value="DUF4880"/>
    <property type="match status" value="1"/>
</dbReference>
<dbReference type="InterPro" id="IPR012373">
    <property type="entry name" value="Ferrdict_sens_TM"/>
</dbReference>
<dbReference type="PANTHER" id="PTHR30273:SF2">
    <property type="entry name" value="PROTEIN FECR"/>
    <property type="match status" value="1"/>
</dbReference>
<dbReference type="EMBL" id="CP048685">
    <property type="protein sequence ID" value="QPJ63187.1"/>
    <property type="molecule type" value="Genomic_DNA"/>
</dbReference>
<dbReference type="PIRSF" id="PIRSF018266">
    <property type="entry name" value="FecR"/>
    <property type="match status" value="1"/>
</dbReference>
<feature type="compositionally biased region" description="Pro residues" evidence="1">
    <location>
        <begin position="65"/>
        <end position="79"/>
    </location>
</feature>
<dbReference type="InterPro" id="IPR006860">
    <property type="entry name" value="FecR"/>
</dbReference>
<protein>
    <submittedName>
        <fullName evidence="4">DUF4880 domain-containing protein</fullName>
    </submittedName>
</protein>
<dbReference type="Pfam" id="PF04773">
    <property type="entry name" value="FecR"/>
    <property type="match status" value="1"/>
</dbReference>
<feature type="domain" description="FecR N-terminal" evidence="3">
    <location>
        <begin position="14"/>
        <end position="55"/>
    </location>
</feature>
<feature type="domain" description="FecR protein" evidence="2">
    <location>
        <begin position="121"/>
        <end position="210"/>
    </location>
</feature>
<dbReference type="AlphaFoldDB" id="A0A7T0BZ48"/>
<dbReference type="Gene3D" id="3.55.50.30">
    <property type="match status" value="1"/>
</dbReference>
<gene>
    <name evidence="4" type="ORF">G3M70_15415</name>
</gene>
<evidence type="ECO:0000259" key="2">
    <source>
        <dbReference type="Pfam" id="PF04773"/>
    </source>
</evidence>
<feature type="region of interest" description="Disordered" evidence="1">
    <location>
        <begin position="62"/>
        <end position="82"/>
    </location>
</feature>